<dbReference type="Proteomes" id="UP000016487">
    <property type="component" value="Unassembled WGS sequence"/>
</dbReference>
<evidence type="ECO:0000313" key="3">
    <source>
        <dbReference type="EMBL" id="KAF7774131.1"/>
    </source>
</evidence>
<keyword evidence="1" id="KW-0129">CBS domain</keyword>
<dbReference type="CDD" id="cd06426">
    <property type="entry name" value="NTP_transferase_like_2"/>
    <property type="match status" value="1"/>
</dbReference>
<evidence type="ECO:0000256" key="1">
    <source>
        <dbReference type="PROSITE-ProRule" id="PRU00703"/>
    </source>
</evidence>
<evidence type="ECO:0000313" key="4">
    <source>
        <dbReference type="Proteomes" id="UP000016487"/>
    </source>
</evidence>
<dbReference type="EMBL" id="AHBZ03000014">
    <property type="protein sequence ID" value="KAF7774131.1"/>
    <property type="molecule type" value="Genomic_DNA"/>
</dbReference>
<evidence type="ECO:0000259" key="2">
    <source>
        <dbReference type="PROSITE" id="PS51371"/>
    </source>
</evidence>
<dbReference type="PANTHER" id="PTHR22572">
    <property type="entry name" value="SUGAR-1-PHOSPHATE GUANYL TRANSFERASE"/>
    <property type="match status" value="1"/>
</dbReference>
<comment type="caution">
    <text evidence="3">The sequence shown here is derived from an EMBL/GenBank/DDBJ whole genome shotgun (WGS) entry which is preliminary data.</text>
</comment>
<name>A0AAD4FT23_9GAMM</name>
<dbReference type="InterPro" id="IPR050486">
    <property type="entry name" value="Mannose-1P_guanyltransferase"/>
</dbReference>
<dbReference type="Gene3D" id="3.10.580.10">
    <property type="entry name" value="CBS-domain"/>
    <property type="match status" value="1"/>
</dbReference>
<dbReference type="Pfam" id="PF00571">
    <property type="entry name" value="CBS"/>
    <property type="match status" value="2"/>
</dbReference>
<protein>
    <recommendedName>
        <fullName evidence="2">CBS domain-containing protein</fullName>
    </recommendedName>
</protein>
<accession>A0AAD4FT23</accession>
<reference evidence="3" key="1">
    <citation type="journal article" date="2012" name="J. Bacteriol.">
        <title>Genome sequences of type strains of seven species of the marine bacterium Pseudoalteromonas.</title>
        <authorList>
            <person name="Xie B.B."/>
            <person name="Shu Y.L."/>
            <person name="Qin Q.L."/>
            <person name="Rong J.C."/>
            <person name="Zhang X.Y."/>
            <person name="Chen X.L."/>
            <person name="Shi M."/>
            <person name="He H.L."/>
            <person name="Zhou B.C."/>
            <person name="Zhang Y.Z."/>
        </authorList>
    </citation>
    <scope>NUCLEOTIDE SEQUENCE</scope>
    <source>
        <strain evidence="3">DSM 8771</strain>
    </source>
</reference>
<dbReference type="InterPro" id="IPR005835">
    <property type="entry name" value="NTP_transferase_dom"/>
</dbReference>
<feature type="domain" description="CBS" evidence="2">
    <location>
        <begin position="70"/>
        <end position="127"/>
    </location>
</feature>
<dbReference type="Gene3D" id="3.90.550.10">
    <property type="entry name" value="Spore Coat Polysaccharide Biosynthesis Protein SpsA, Chain A"/>
    <property type="match status" value="1"/>
</dbReference>
<dbReference type="InterPro" id="IPR000644">
    <property type="entry name" value="CBS_dom"/>
</dbReference>
<feature type="domain" description="CBS" evidence="2">
    <location>
        <begin position="1"/>
        <end position="62"/>
    </location>
</feature>
<dbReference type="AlphaFoldDB" id="A0AAD4FT23"/>
<dbReference type="CDD" id="cd04607">
    <property type="entry name" value="CBS_pair_NTP_transferase_assoc"/>
    <property type="match status" value="1"/>
</dbReference>
<organism evidence="3 4">
    <name type="scientific">Pseudoalteromonas citrea</name>
    <dbReference type="NCBI Taxonomy" id="43655"/>
    <lineage>
        <taxon>Bacteria</taxon>
        <taxon>Pseudomonadati</taxon>
        <taxon>Pseudomonadota</taxon>
        <taxon>Gammaproteobacteria</taxon>
        <taxon>Alteromonadales</taxon>
        <taxon>Pseudoalteromonadaceae</taxon>
        <taxon>Pseudoalteromonas</taxon>
    </lineage>
</organism>
<dbReference type="SUPFAM" id="SSF54631">
    <property type="entry name" value="CBS-domain pair"/>
    <property type="match status" value="1"/>
</dbReference>
<proteinExistence type="predicted"/>
<dbReference type="Pfam" id="PF00483">
    <property type="entry name" value="NTP_transferase"/>
    <property type="match status" value="1"/>
</dbReference>
<sequence length="354" mass="39895">MSKQNIQWHKCLLLTKHSIRDAVRTIDESGLQIALIVDNENTLLGTVTDGDIRRALLKELPLDAPINRIMHTTPLVVTPHINRSQVVHLMKVNKVHKVPIVNDEHQVIGLHIWEDIEPCDPAIEVPFVIMAGGLGSRLRPYTNTCPKPMLKVAGKPMLEHIIERAKEEGFSTFIISINYLGEKIKQYFGKGKRWNINIEYLEEQEPLGTAGALAQLKSSPHKQFVVTNGDVMSDLRFSDFLNFHIENGAIATMAVRAHEWQNPFGVVENDGINILGFKEKPIIKSQINAGVYVLNKDAINHLCDNKASDMPQLFTSLMKSNMKTIVFPMHETWADIGKPEDLHKINKSSKITKL</sequence>
<reference evidence="3" key="2">
    <citation type="submission" date="2015-03" db="EMBL/GenBank/DDBJ databases">
        <title>Genome sequence of Pseudoalteromonas citrea.</title>
        <authorList>
            <person name="Xie B.-B."/>
            <person name="Rong J.-C."/>
            <person name="Qin Q.-L."/>
            <person name="Zhang Y.-Z."/>
        </authorList>
    </citation>
    <scope>NUCLEOTIDE SEQUENCE</scope>
    <source>
        <strain evidence="3">DSM 8771</strain>
    </source>
</reference>
<gene>
    <name evidence="3" type="ORF">PCIT_a0529</name>
</gene>
<dbReference type="InterPro" id="IPR046342">
    <property type="entry name" value="CBS_dom_sf"/>
</dbReference>
<dbReference type="InterPro" id="IPR029044">
    <property type="entry name" value="Nucleotide-diphossugar_trans"/>
</dbReference>
<dbReference type="PROSITE" id="PS51371">
    <property type="entry name" value="CBS"/>
    <property type="match status" value="2"/>
</dbReference>
<dbReference type="RefSeq" id="WP_010364962.1">
    <property type="nucleotide sequence ID" value="NZ_AHBZ03000014.1"/>
</dbReference>
<dbReference type="SUPFAM" id="SSF53448">
    <property type="entry name" value="Nucleotide-diphospho-sugar transferases"/>
    <property type="match status" value="1"/>
</dbReference>